<feature type="chain" id="PRO_5009533087" description="YbgF trimerisation domain-containing protein" evidence="2">
    <location>
        <begin position="27"/>
        <end position="92"/>
    </location>
</feature>
<evidence type="ECO:0000256" key="1">
    <source>
        <dbReference type="SAM" id="Coils"/>
    </source>
</evidence>
<name>A0A1F7UMN9_9BACT</name>
<keyword evidence="2" id="KW-0732">Signal</keyword>
<gene>
    <name evidence="3" type="ORF">A3J43_01270</name>
</gene>
<protein>
    <recommendedName>
        <fullName evidence="5">YbgF trimerisation domain-containing protein</fullName>
    </recommendedName>
</protein>
<dbReference type="EMBL" id="MGEF01000005">
    <property type="protein sequence ID" value="OGL79561.1"/>
    <property type="molecule type" value="Genomic_DNA"/>
</dbReference>
<evidence type="ECO:0000256" key="2">
    <source>
        <dbReference type="SAM" id="SignalP"/>
    </source>
</evidence>
<evidence type="ECO:0008006" key="5">
    <source>
        <dbReference type="Google" id="ProtNLM"/>
    </source>
</evidence>
<proteinExistence type="predicted"/>
<dbReference type="Proteomes" id="UP000176604">
    <property type="component" value="Unassembled WGS sequence"/>
</dbReference>
<evidence type="ECO:0000313" key="3">
    <source>
        <dbReference type="EMBL" id="OGL79561.1"/>
    </source>
</evidence>
<feature type="signal peptide" evidence="2">
    <location>
        <begin position="1"/>
        <end position="26"/>
    </location>
</feature>
<evidence type="ECO:0000313" key="4">
    <source>
        <dbReference type="Proteomes" id="UP000176604"/>
    </source>
</evidence>
<comment type="caution">
    <text evidence="3">The sequence shown here is derived from an EMBL/GenBank/DDBJ whole genome shotgun (WGS) entry which is preliminary data.</text>
</comment>
<keyword evidence="1" id="KW-0175">Coiled coil</keyword>
<reference evidence="3 4" key="1">
    <citation type="journal article" date="2016" name="Nat. Commun.">
        <title>Thousands of microbial genomes shed light on interconnected biogeochemical processes in an aquifer system.</title>
        <authorList>
            <person name="Anantharaman K."/>
            <person name="Brown C.T."/>
            <person name="Hug L.A."/>
            <person name="Sharon I."/>
            <person name="Castelle C.J."/>
            <person name="Probst A.J."/>
            <person name="Thomas B.C."/>
            <person name="Singh A."/>
            <person name="Wilkins M.J."/>
            <person name="Karaoz U."/>
            <person name="Brodie E.L."/>
            <person name="Williams K.H."/>
            <person name="Hubbard S.S."/>
            <person name="Banfield J.F."/>
        </authorList>
    </citation>
    <scope>NUCLEOTIDE SEQUENCE [LARGE SCALE GENOMIC DNA]</scope>
</reference>
<accession>A0A1F7UMN9</accession>
<dbReference type="STRING" id="1802397.A3J43_01270"/>
<organism evidence="3 4">
    <name type="scientific">Candidatus Uhrbacteria bacterium RIFCSPHIGHO2_12_FULL_54_23</name>
    <dbReference type="NCBI Taxonomy" id="1802397"/>
    <lineage>
        <taxon>Bacteria</taxon>
        <taxon>Candidatus Uhriibacteriota</taxon>
    </lineage>
</organism>
<dbReference type="AlphaFoldDB" id="A0A1F7UMN9"/>
<feature type="coiled-coil region" evidence="1">
    <location>
        <begin position="41"/>
        <end position="79"/>
    </location>
</feature>
<sequence length="92" mass="10301">MSLHVTTRLCTLLIALSLASPAASLAYGGGIPPIIGPGPRIERLHARMEEIRERLEERRRALLQRAAALEARMESIRARLSERFPRATLAFR</sequence>